<dbReference type="PROSITE" id="PS50110">
    <property type="entry name" value="RESPONSE_REGULATORY"/>
    <property type="match status" value="1"/>
</dbReference>
<dbReference type="PANTHER" id="PTHR43228">
    <property type="entry name" value="TWO-COMPONENT RESPONSE REGULATOR"/>
    <property type="match status" value="1"/>
</dbReference>
<dbReference type="SMART" id="SM00448">
    <property type="entry name" value="REC"/>
    <property type="match status" value="1"/>
</dbReference>
<proteinExistence type="predicted"/>
<gene>
    <name evidence="3" type="ORF">ACFSDE_03740</name>
</gene>
<dbReference type="InterPro" id="IPR052048">
    <property type="entry name" value="ST_Response_Regulator"/>
</dbReference>
<dbReference type="Pfam" id="PF00072">
    <property type="entry name" value="Response_reg"/>
    <property type="match status" value="1"/>
</dbReference>
<keyword evidence="4" id="KW-1185">Reference proteome</keyword>
<dbReference type="Gene3D" id="3.40.50.2300">
    <property type="match status" value="1"/>
</dbReference>
<protein>
    <submittedName>
        <fullName evidence="3">Response regulator transcription factor</fullName>
    </submittedName>
</protein>
<evidence type="ECO:0000259" key="2">
    <source>
        <dbReference type="PROSITE" id="PS50110"/>
    </source>
</evidence>
<feature type="domain" description="Response regulatory" evidence="2">
    <location>
        <begin position="10"/>
        <end position="125"/>
    </location>
</feature>
<feature type="modified residue" description="4-aspartylphosphate" evidence="1">
    <location>
        <position position="61"/>
    </location>
</feature>
<comment type="caution">
    <text evidence="3">The sequence shown here is derived from an EMBL/GenBank/DDBJ whole genome shotgun (WGS) entry which is preliminary data.</text>
</comment>
<dbReference type="SUPFAM" id="SSF52172">
    <property type="entry name" value="CheY-like"/>
    <property type="match status" value="1"/>
</dbReference>
<evidence type="ECO:0000313" key="4">
    <source>
        <dbReference type="Proteomes" id="UP001597351"/>
    </source>
</evidence>
<sequence length="125" mass="13398">MTVAPPAPRRVLLVDDAEDLRTLLHIKLDRSDELVVVGEAEDGIDAVEQAARLQPDLVLLDVSMPRMDGLEALPLIREAVPGVRVVVLSGFNEATMARNALAAGAEHYVVKGAPLGELVELLESL</sequence>
<name>A0ABW4TKH7_9ACTN</name>
<dbReference type="EMBL" id="JBHUGD010000001">
    <property type="protein sequence ID" value="MFD1945893.1"/>
    <property type="molecule type" value="Genomic_DNA"/>
</dbReference>
<accession>A0ABW4TKH7</accession>
<evidence type="ECO:0000313" key="3">
    <source>
        <dbReference type="EMBL" id="MFD1945893.1"/>
    </source>
</evidence>
<dbReference type="CDD" id="cd17536">
    <property type="entry name" value="REC_YesN-like"/>
    <property type="match status" value="1"/>
</dbReference>
<reference evidence="4" key="1">
    <citation type="journal article" date="2019" name="Int. J. Syst. Evol. Microbiol.">
        <title>The Global Catalogue of Microorganisms (GCM) 10K type strain sequencing project: providing services to taxonomists for standard genome sequencing and annotation.</title>
        <authorList>
            <consortium name="The Broad Institute Genomics Platform"/>
            <consortium name="The Broad Institute Genome Sequencing Center for Infectious Disease"/>
            <person name="Wu L."/>
            <person name="Ma J."/>
        </authorList>
    </citation>
    <scope>NUCLEOTIDE SEQUENCE [LARGE SCALE GENOMIC DNA]</scope>
    <source>
        <strain evidence="4">CGMCC 1.12477</strain>
    </source>
</reference>
<organism evidence="3 4">
    <name type="scientific">Nocardioides aestuarii</name>
    <dbReference type="NCBI Taxonomy" id="252231"/>
    <lineage>
        <taxon>Bacteria</taxon>
        <taxon>Bacillati</taxon>
        <taxon>Actinomycetota</taxon>
        <taxon>Actinomycetes</taxon>
        <taxon>Propionibacteriales</taxon>
        <taxon>Nocardioidaceae</taxon>
        <taxon>Nocardioides</taxon>
    </lineage>
</organism>
<keyword evidence="1" id="KW-0597">Phosphoprotein</keyword>
<dbReference type="RefSeq" id="WP_343915197.1">
    <property type="nucleotide sequence ID" value="NZ_BAAAJT010000002.1"/>
</dbReference>
<dbReference type="PANTHER" id="PTHR43228:SF1">
    <property type="entry name" value="TWO-COMPONENT RESPONSE REGULATOR ARR22"/>
    <property type="match status" value="1"/>
</dbReference>
<evidence type="ECO:0000256" key="1">
    <source>
        <dbReference type="PROSITE-ProRule" id="PRU00169"/>
    </source>
</evidence>
<dbReference type="InterPro" id="IPR011006">
    <property type="entry name" value="CheY-like_superfamily"/>
</dbReference>
<dbReference type="Proteomes" id="UP001597351">
    <property type="component" value="Unassembled WGS sequence"/>
</dbReference>
<dbReference type="InterPro" id="IPR001789">
    <property type="entry name" value="Sig_transdc_resp-reg_receiver"/>
</dbReference>